<dbReference type="KEGG" id="lak:106181746"/>
<evidence type="ECO:0000313" key="3">
    <source>
        <dbReference type="Proteomes" id="UP000085678"/>
    </source>
</evidence>
<feature type="compositionally biased region" description="Low complexity" evidence="1">
    <location>
        <begin position="16"/>
        <end position="29"/>
    </location>
</feature>
<feature type="compositionally biased region" description="Basic and acidic residues" evidence="1">
    <location>
        <begin position="55"/>
        <end position="65"/>
    </location>
</feature>
<dbReference type="GeneID" id="106181746"/>
<dbReference type="Proteomes" id="UP000085678">
    <property type="component" value="Unplaced"/>
</dbReference>
<keyword evidence="2" id="KW-1133">Transmembrane helix</keyword>
<dbReference type="InParanoid" id="A0A1S3KGB2"/>
<reference evidence="4" key="1">
    <citation type="submission" date="2025-08" db="UniProtKB">
        <authorList>
            <consortium name="RefSeq"/>
        </authorList>
    </citation>
    <scope>IDENTIFICATION</scope>
    <source>
        <tissue evidence="4">Gonads</tissue>
    </source>
</reference>
<sequence>MPASVAARKTTSAKQAETTTPTISATSTSQATGWATITAPLLVITTTAIEETTKKEKSALSEMNRRVNPSDGTPKNSMPIGMIVGLTVGTVGTLLFVALFTAYIYQRLKRRKQIGSQKLDDVIDLRNVPSPVMPTEESDGQADTCDTSQKKKLISPEW</sequence>
<keyword evidence="3" id="KW-1185">Reference proteome</keyword>
<feature type="transmembrane region" description="Helical" evidence="2">
    <location>
        <begin position="80"/>
        <end position="105"/>
    </location>
</feature>
<feature type="region of interest" description="Disordered" evidence="1">
    <location>
        <begin position="55"/>
        <end position="74"/>
    </location>
</feature>
<accession>A0A1S3KGB2</accession>
<proteinExistence type="predicted"/>
<feature type="region of interest" description="Disordered" evidence="1">
    <location>
        <begin position="1"/>
        <end position="29"/>
    </location>
</feature>
<dbReference type="AlphaFoldDB" id="A0A1S3KGB2"/>
<feature type="region of interest" description="Disordered" evidence="1">
    <location>
        <begin position="128"/>
        <end position="158"/>
    </location>
</feature>
<organism evidence="3 4">
    <name type="scientific">Lingula anatina</name>
    <name type="common">Brachiopod</name>
    <name type="synonym">Lingula unguis</name>
    <dbReference type="NCBI Taxonomy" id="7574"/>
    <lineage>
        <taxon>Eukaryota</taxon>
        <taxon>Metazoa</taxon>
        <taxon>Spiralia</taxon>
        <taxon>Lophotrochozoa</taxon>
        <taxon>Brachiopoda</taxon>
        <taxon>Linguliformea</taxon>
        <taxon>Lingulata</taxon>
        <taxon>Lingulida</taxon>
        <taxon>Linguloidea</taxon>
        <taxon>Lingulidae</taxon>
        <taxon>Lingula</taxon>
    </lineage>
</organism>
<name>A0A1S3KGB2_LINAN</name>
<evidence type="ECO:0000256" key="1">
    <source>
        <dbReference type="SAM" id="MobiDB-lite"/>
    </source>
</evidence>
<dbReference type="RefSeq" id="XP_013421673.1">
    <property type="nucleotide sequence ID" value="XM_013566219.1"/>
</dbReference>
<protein>
    <submittedName>
        <fullName evidence="4">Uncharacterized protein LOC106181746</fullName>
    </submittedName>
</protein>
<keyword evidence="2" id="KW-0472">Membrane</keyword>
<keyword evidence="2" id="KW-0812">Transmembrane</keyword>
<evidence type="ECO:0000256" key="2">
    <source>
        <dbReference type="SAM" id="Phobius"/>
    </source>
</evidence>
<evidence type="ECO:0000313" key="4">
    <source>
        <dbReference type="RefSeq" id="XP_013421673.1"/>
    </source>
</evidence>
<gene>
    <name evidence="4" type="primary">LOC106181746</name>
</gene>